<proteinExistence type="predicted"/>
<evidence type="ECO:0000256" key="1">
    <source>
        <dbReference type="ARBA" id="ARBA00022729"/>
    </source>
</evidence>
<dbReference type="InterPro" id="IPR036908">
    <property type="entry name" value="RlpA-like_sf"/>
</dbReference>
<accession>A0A8H7P4R9</accession>
<evidence type="ECO:0000256" key="2">
    <source>
        <dbReference type="SAM" id="SignalP"/>
    </source>
</evidence>
<dbReference type="Gene3D" id="2.40.40.10">
    <property type="entry name" value="RlpA-like domain"/>
    <property type="match status" value="1"/>
</dbReference>
<reference evidence="3" key="2">
    <citation type="journal article" name="Front. Microbiol.">
        <title>Degradative Capacity of Two Strains of Rhodonia placenta: From Phenotype to Genotype.</title>
        <authorList>
            <person name="Kolle M."/>
            <person name="Horta M.A.C."/>
            <person name="Nowrousian M."/>
            <person name="Ohm R.A."/>
            <person name="Benz J.P."/>
            <person name="Pilgard A."/>
        </authorList>
    </citation>
    <scope>NUCLEOTIDE SEQUENCE</scope>
    <source>
        <strain evidence="3">FPRL280</strain>
    </source>
</reference>
<dbReference type="AlphaFoldDB" id="A0A8H7P4R9"/>
<organism evidence="3 4">
    <name type="scientific">Rhodonia placenta</name>
    <dbReference type="NCBI Taxonomy" id="104341"/>
    <lineage>
        <taxon>Eukaryota</taxon>
        <taxon>Fungi</taxon>
        <taxon>Dikarya</taxon>
        <taxon>Basidiomycota</taxon>
        <taxon>Agaricomycotina</taxon>
        <taxon>Agaricomycetes</taxon>
        <taxon>Polyporales</taxon>
        <taxon>Adustoporiaceae</taxon>
        <taxon>Rhodonia</taxon>
    </lineage>
</organism>
<dbReference type="CDD" id="cd22191">
    <property type="entry name" value="DPBB_RlpA_EXP_N-like"/>
    <property type="match status" value="1"/>
</dbReference>
<name>A0A8H7P4R9_9APHY</name>
<sequence>MSRFAVLAIALSIVVAAVSGTPVADADLEKRVDHTGQATWYDVGLGACGYTDVASSPVVAISHDIYGSGGNCNQWMQITNKANGKVEYGKTRDECEGCDATSIDLSSSLFESLGAPLSEGVLQVEWHFMAKGWSP</sequence>
<comment type="caution">
    <text evidence="3">The sequence shown here is derived from an EMBL/GenBank/DDBJ whole genome shotgun (WGS) entry which is preliminary data.</text>
</comment>
<dbReference type="PANTHER" id="PTHR31836">
    <property type="match status" value="1"/>
</dbReference>
<evidence type="ECO:0000313" key="4">
    <source>
        <dbReference type="Proteomes" id="UP000639403"/>
    </source>
</evidence>
<evidence type="ECO:0008006" key="5">
    <source>
        <dbReference type="Google" id="ProtNLM"/>
    </source>
</evidence>
<dbReference type="InterPro" id="IPR051477">
    <property type="entry name" value="Expansin_CellWall"/>
</dbReference>
<evidence type="ECO:0000313" key="3">
    <source>
        <dbReference type="EMBL" id="KAF9816647.1"/>
    </source>
</evidence>
<feature type="chain" id="PRO_5034730618" description="RlpA-like double-psi beta-barrel-protein domain-containing protein-containing protein" evidence="2">
    <location>
        <begin position="21"/>
        <end position="135"/>
    </location>
</feature>
<dbReference type="Proteomes" id="UP000639403">
    <property type="component" value="Unassembled WGS sequence"/>
</dbReference>
<keyword evidence="1 2" id="KW-0732">Signal</keyword>
<feature type="signal peptide" evidence="2">
    <location>
        <begin position="1"/>
        <end position="20"/>
    </location>
</feature>
<gene>
    <name evidence="3" type="ORF">IEO21_03952</name>
</gene>
<reference evidence="3" key="1">
    <citation type="submission" date="2020-11" db="EMBL/GenBank/DDBJ databases">
        <authorList>
            <person name="Koelle M."/>
            <person name="Horta M.A.C."/>
            <person name="Nowrousian M."/>
            <person name="Ohm R.A."/>
            <person name="Benz P."/>
            <person name="Pilgard A."/>
        </authorList>
    </citation>
    <scope>NUCLEOTIDE SEQUENCE</scope>
    <source>
        <strain evidence="3">FPRL280</strain>
    </source>
</reference>
<dbReference type="SUPFAM" id="SSF50685">
    <property type="entry name" value="Barwin-like endoglucanases"/>
    <property type="match status" value="1"/>
</dbReference>
<dbReference type="EMBL" id="JADOXO010000054">
    <property type="protein sequence ID" value="KAF9816647.1"/>
    <property type="molecule type" value="Genomic_DNA"/>
</dbReference>
<dbReference type="PANTHER" id="PTHR31836:SF28">
    <property type="entry name" value="SRCR DOMAIN-CONTAINING PROTEIN-RELATED"/>
    <property type="match status" value="1"/>
</dbReference>
<protein>
    <recommendedName>
        <fullName evidence="5">RlpA-like double-psi beta-barrel-protein domain-containing protein-containing protein</fullName>
    </recommendedName>
</protein>